<reference evidence="4 5" key="1">
    <citation type="submission" date="2019-11" db="EMBL/GenBank/DDBJ databases">
        <title>Novel Deefgea species.</title>
        <authorList>
            <person name="Han J.-H."/>
        </authorList>
    </citation>
    <scope>NUCLEOTIDE SEQUENCE [LARGE SCALE GENOMIC DNA]</scope>
    <source>
        <strain evidence="4 5">LMG 24817</strain>
    </source>
</reference>
<dbReference type="CDD" id="cd03112">
    <property type="entry name" value="CobW-like"/>
    <property type="match status" value="1"/>
</dbReference>
<evidence type="ECO:0000259" key="3">
    <source>
        <dbReference type="SMART" id="SM00833"/>
    </source>
</evidence>
<dbReference type="InterPro" id="IPR003495">
    <property type="entry name" value="CobW/HypB/UreG_nucleotide-bd"/>
</dbReference>
<sequence>MSPRSESTSLHLNCVMYCLEVIASYCSALYTLWIVMNGKVMPVNLVTGFLGVGKTTAVMNLLAQKPADEYWAIVVNEFGEVGIDGATLSSLGEDLQVAEVPGGCICCTTSPMLRVTLGKLARGKRPDRLLIEPSGLGHPAGIIDLLRDPMLASAFEVCAVVTLLDPRHLADQRYTLHETWRDQLQLADVLVINKCDIADEAQITHAEAMGRAFFPPKLAMVRSVKGQFSPELLDLELHPERWPDALENSHLQGAQYGAYSPALNYPSKLKSGAAKASLEPKVWPICKTQSSLGSHSCGWIFAPDALFSSSKVADLFTALSNPTMLGLQGLTRGKGIFNTERDWYRFDWVDGMSSAAPTAYRRDSRFEVIVESEQAPDWSLLTEALMATLINSPVLT</sequence>
<dbReference type="Pfam" id="PF02492">
    <property type="entry name" value="cobW"/>
    <property type="match status" value="1"/>
</dbReference>
<organism evidence="4 5">
    <name type="scientific">Deefgea chitinilytica</name>
    <dbReference type="NCBI Taxonomy" id="570276"/>
    <lineage>
        <taxon>Bacteria</taxon>
        <taxon>Pseudomonadati</taxon>
        <taxon>Pseudomonadota</taxon>
        <taxon>Betaproteobacteria</taxon>
        <taxon>Neisseriales</taxon>
        <taxon>Chitinibacteraceae</taxon>
        <taxon>Deefgea</taxon>
    </lineage>
</organism>
<feature type="transmembrane region" description="Helical" evidence="2">
    <location>
        <begin position="12"/>
        <end position="36"/>
    </location>
</feature>
<keyword evidence="2" id="KW-1133">Transmembrane helix</keyword>
<evidence type="ECO:0000256" key="2">
    <source>
        <dbReference type="SAM" id="Phobius"/>
    </source>
</evidence>
<feature type="domain" description="CobW C-terminal" evidence="3">
    <location>
        <begin position="296"/>
        <end position="389"/>
    </location>
</feature>
<dbReference type="EMBL" id="WOFE01000007">
    <property type="protein sequence ID" value="MBM5572453.1"/>
    <property type="molecule type" value="Genomic_DNA"/>
</dbReference>
<keyword evidence="2" id="KW-0472">Membrane</keyword>
<proteinExistence type="predicted"/>
<dbReference type="SMART" id="SM00833">
    <property type="entry name" value="CobW_C"/>
    <property type="match status" value="1"/>
</dbReference>
<keyword evidence="5" id="KW-1185">Reference proteome</keyword>
<dbReference type="PANTHER" id="PTHR13748">
    <property type="entry name" value="COBW-RELATED"/>
    <property type="match status" value="1"/>
</dbReference>
<dbReference type="InterPro" id="IPR051316">
    <property type="entry name" value="Zinc-reg_GTPase_activator"/>
</dbReference>
<comment type="caution">
    <text evidence="4">The sequence shown here is derived from an EMBL/GenBank/DDBJ whole genome shotgun (WGS) entry which is preliminary data.</text>
</comment>
<dbReference type="SUPFAM" id="SSF52540">
    <property type="entry name" value="P-loop containing nucleoside triphosphate hydrolases"/>
    <property type="match status" value="1"/>
</dbReference>
<gene>
    <name evidence="4" type="ORF">GM173_12830</name>
</gene>
<evidence type="ECO:0000313" key="5">
    <source>
        <dbReference type="Proteomes" id="UP001195660"/>
    </source>
</evidence>
<dbReference type="InterPro" id="IPR011629">
    <property type="entry name" value="CobW-like_C"/>
</dbReference>
<dbReference type="InterPro" id="IPR027417">
    <property type="entry name" value="P-loop_NTPase"/>
</dbReference>
<evidence type="ECO:0000256" key="1">
    <source>
        <dbReference type="ARBA" id="ARBA00045658"/>
    </source>
</evidence>
<protein>
    <submittedName>
        <fullName evidence="4">GTP-binding protein</fullName>
    </submittedName>
</protein>
<comment type="function">
    <text evidence="1">Zinc chaperone that directly transfers zinc cofactor to target proteins, thereby activating them. Zinc is transferred from the CXCC motif in the GTPase domain to the zinc binding site in target proteins in a process requiring GTP hydrolysis.</text>
</comment>
<keyword evidence="2" id="KW-0812">Transmembrane</keyword>
<accession>A0ABS2CG93</accession>
<dbReference type="PANTHER" id="PTHR13748:SF46">
    <property type="entry name" value="ZINC CHAPERONE YEIR"/>
    <property type="match status" value="1"/>
</dbReference>
<evidence type="ECO:0000313" key="4">
    <source>
        <dbReference type="EMBL" id="MBM5572453.1"/>
    </source>
</evidence>
<name>A0ABS2CG93_9NEIS</name>
<dbReference type="Gene3D" id="3.40.50.300">
    <property type="entry name" value="P-loop containing nucleotide triphosphate hydrolases"/>
    <property type="match status" value="1"/>
</dbReference>
<dbReference type="Proteomes" id="UP001195660">
    <property type="component" value="Unassembled WGS sequence"/>
</dbReference>